<sequence>MVRMMGSSRAARRATGLVATLAWVALLAPTASASPATSTGPRGQVIADHVEVFAVLDGRLDDVMGNQHRLMLQTDRSSASWPGSNARILSYYCTAGARVTMSWTSSRCISRGTSYLRYDDGDYRVSPTMRTAVVDGTMEAGRARIAFDLTLVAQGSRTSTRDDQGRIRRVWPARAWGRVDDAAIRPDAPGKRNAMIVRVERG</sequence>
<dbReference type="EMBL" id="JACBZX010000001">
    <property type="protein sequence ID" value="NYG36992.1"/>
    <property type="molecule type" value="Genomic_DNA"/>
</dbReference>
<evidence type="ECO:0000313" key="3">
    <source>
        <dbReference type="Proteomes" id="UP000592181"/>
    </source>
</evidence>
<name>A0A852X0Z7_9MICO</name>
<organism evidence="2 3">
    <name type="scientific">Janibacter alkaliphilus</name>
    <dbReference type="NCBI Taxonomy" id="1069963"/>
    <lineage>
        <taxon>Bacteria</taxon>
        <taxon>Bacillati</taxon>
        <taxon>Actinomycetota</taxon>
        <taxon>Actinomycetes</taxon>
        <taxon>Micrococcales</taxon>
        <taxon>Intrasporangiaceae</taxon>
        <taxon>Janibacter</taxon>
    </lineage>
</organism>
<accession>A0A852X0Z7</accession>
<keyword evidence="3" id="KW-1185">Reference proteome</keyword>
<proteinExistence type="predicted"/>
<reference evidence="2 3" key="1">
    <citation type="submission" date="2020-07" db="EMBL/GenBank/DDBJ databases">
        <title>Sequencing the genomes of 1000 actinobacteria strains.</title>
        <authorList>
            <person name="Klenk H.-P."/>
        </authorList>
    </citation>
    <scope>NUCLEOTIDE SEQUENCE [LARGE SCALE GENOMIC DNA]</scope>
    <source>
        <strain evidence="2 3">DSM 24723</strain>
    </source>
</reference>
<protein>
    <submittedName>
        <fullName evidence="2">Uncharacterized protein</fullName>
    </submittedName>
</protein>
<gene>
    <name evidence="2" type="ORF">BJY28_001461</name>
</gene>
<evidence type="ECO:0000313" key="2">
    <source>
        <dbReference type="EMBL" id="NYG36992.1"/>
    </source>
</evidence>
<dbReference type="Proteomes" id="UP000592181">
    <property type="component" value="Unassembled WGS sequence"/>
</dbReference>
<feature type="signal peptide" evidence="1">
    <location>
        <begin position="1"/>
        <end position="33"/>
    </location>
</feature>
<evidence type="ECO:0000256" key="1">
    <source>
        <dbReference type="SAM" id="SignalP"/>
    </source>
</evidence>
<dbReference type="AlphaFoldDB" id="A0A852X0Z7"/>
<feature type="chain" id="PRO_5032600447" evidence="1">
    <location>
        <begin position="34"/>
        <end position="202"/>
    </location>
</feature>
<keyword evidence="1" id="KW-0732">Signal</keyword>
<dbReference type="RefSeq" id="WP_179462426.1">
    <property type="nucleotide sequence ID" value="NZ_JACBZX010000001.1"/>
</dbReference>
<comment type="caution">
    <text evidence="2">The sequence shown here is derived from an EMBL/GenBank/DDBJ whole genome shotgun (WGS) entry which is preliminary data.</text>
</comment>